<proteinExistence type="predicted"/>
<name>A0A0V8QKG3_9FIRM</name>
<organism evidence="3 4">
    <name type="scientific">Acetivibrio ethanolgignens</name>
    <dbReference type="NCBI Taxonomy" id="290052"/>
    <lineage>
        <taxon>Bacteria</taxon>
        <taxon>Bacillati</taxon>
        <taxon>Bacillota</taxon>
        <taxon>Clostridia</taxon>
        <taxon>Eubacteriales</taxon>
        <taxon>Oscillospiraceae</taxon>
        <taxon>Acetivibrio</taxon>
    </lineage>
</organism>
<dbReference type="Proteomes" id="UP000054874">
    <property type="component" value="Unassembled WGS sequence"/>
</dbReference>
<evidence type="ECO:0000313" key="4">
    <source>
        <dbReference type="Proteomes" id="UP000054874"/>
    </source>
</evidence>
<sequence length="485" mass="55474">MITYKQLSLADFFTDCQNKFDNDKYAFLSLLDQTINLDEIVPASFISHFTASTGRPRKHLLYPILKALLLQLIFSIPTTSLLIIFLKYSQELRDFCGFDVVPDASKFTRFKQDFLSDLQSMFDHMVDLTEPICQRIDKQNASMLLFDTSGIEAWVTENNPKYANRIIKQLKAFKKANGLDDSYDPYKAAYGAMPSHAASNPAIQQMYINGHFCYAYKFGIVTNGLGIVRDICFYNKDFLKSHPEIVVEKKSDSPDEDKSLADSKALIPTLKDFFRKHPLINPKTFLGDAAFDSIEIYKYLLQETSFEKAYIPLKNKLKIEGIDYTINEDGVPCCPHDASLAMKREGSKSHLRCGLPTMKFVCPKMKWEWDNVARKSRRVCHCDNPCTTSSCGRMIYIYPEQNLRAYPGTVRGTQEWDSTYKIRVNVEKSINHFKDSFCVAGRKTQNEKTLHADLILAGITQLITVLVADKIHKHEYIRSLKPLIA</sequence>
<keyword evidence="1" id="KW-0472">Membrane</keyword>
<keyword evidence="1" id="KW-0812">Transmembrane</keyword>
<keyword evidence="1" id="KW-1133">Transmembrane helix</keyword>
<evidence type="ECO:0000256" key="1">
    <source>
        <dbReference type="SAM" id="Phobius"/>
    </source>
</evidence>
<dbReference type="InterPro" id="IPR008490">
    <property type="entry name" value="Transposase_InsH_N"/>
</dbReference>
<dbReference type="OrthoDB" id="1861643at2"/>
<evidence type="ECO:0000313" key="3">
    <source>
        <dbReference type="EMBL" id="KSV60649.1"/>
    </source>
</evidence>
<comment type="caution">
    <text evidence="3">The sequence shown here is derived from an EMBL/GenBank/DDBJ whole genome shotgun (WGS) entry which is preliminary data.</text>
</comment>
<feature type="transmembrane region" description="Helical" evidence="1">
    <location>
        <begin position="64"/>
        <end position="86"/>
    </location>
</feature>
<reference evidence="3 4" key="1">
    <citation type="submission" date="2015-11" db="EMBL/GenBank/DDBJ databases">
        <title>Butyribacter intestini gen. nov., sp. nov., a butyric acid-producing bacterium of the family Lachnospiraceae isolated from the human faeces.</title>
        <authorList>
            <person name="Zou Y."/>
            <person name="Xue W."/>
            <person name="Luo G."/>
            <person name="Lv M."/>
        </authorList>
    </citation>
    <scope>NUCLEOTIDE SEQUENCE [LARGE SCALE GENOMIC DNA]</scope>
    <source>
        <strain evidence="3 4">ACET-33324</strain>
    </source>
</reference>
<dbReference type="AlphaFoldDB" id="A0A0V8QKG3"/>
<protein>
    <submittedName>
        <fullName evidence="3">Transposase</fullName>
    </submittedName>
</protein>
<keyword evidence="4" id="KW-1185">Reference proteome</keyword>
<dbReference type="STRING" id="290052.ASU35_00290"/>
<dbReference type="EMBL" id="LNAM01000001">
    <property type="protein sequence ID" value="KSV60649.1"/>
    <property type="molecule type" value="Genomic_DNA"/>
</dbReference>
<dbReference type="RefSeq" id="WP_058351128.1">
    <property type="nucleotide sequence ID" value="NZ_CABMMD010000001.1"/>
</dbReference>
<feature type="domain" description="Transposase InsH N-terminal" evidence="2">
    <location>
        <begin position="23"/>
        <end position="112"/>
    </location>
</feature>
<evidence type="ECO:0000259" key="2">
    <source>
        <dbReference type="Pfam" id="PF05598"/>
    </source>
</evidence>
<dbReference type="Pfam" id="PF05598">
    <property type="entry name" value="DUF772"/>
    <property type="match status" value="1"/>
</dbReference>
<accession>A0A0V8QKG3</accession>
<gene>
    <name evidence="3" type="ORF">ASU35_00290</name>
</gene>